<dbReference type="InterPro" id="IPR008949">
    <property type="entry name" value="Isoprenoid_synthase_dom_sf"/>
</dbReference>
<dbReference type="SFLD" id="SFLDS00005">
    <property type="entry name" value="Isoprenoid_Synthase_Type_I"/>
    <property type="match status" value="1"/>
</dbReference>
<organism evidence="3 4">
    <name type="scientific">Streptomyces werraensis</name>
    <dbReference type="NCBI Taxonomy" id="68284"/>
    <lineage>
        <taxon>Bacteria</taxon>
        <taxon>Bacillati</taxon>
        <taxon>Actinomycetota</taxon>
        <taxon>Actinomycetes</taxon>
        <taxon>Kitasatosporales</taxon>
        <taxon>Streptomycetaceae</taxon>
        <taxon>Streptomyces</taxon>
    </lineage>
</organism>
<keyword evidence="4" id="KW-1185">Reference proteome</keyword>
<accession>A0ABV3JNT8</accession>
<gene>
    <name evidence="3" type="ORF">AB0K95_31960</name>
</gene>
<dbReference type="SFLD" id="SFLDG01020">
    <property type="entry name" value="Terpene_Cyclase_Like_2"/>
    <property type="match status" value="1"/>
</dbReference>
<keyword evidence="1 2" id="KW-0456">Lyase</keyword>
<dbReference type="InterPro" id="IPR034686">
    <property type="entry name" value="Terpene_cyclase-like_2"/>
</dbReference>
<dbReference type="Proteomes" id="UP001552527">
    <property type="component" value="Unassembled WGS sequence"/>
</dbReference>
<reference evidence="3 4" key="1">
    <citation type="submission" date="2024-06" db="EMBL/GenBank/DDBJ databases">
        <title>The Natural Products Discovery Center: Release of the First 8490 Sequenced Strains for Exploring Actinobacteria Biosynthetic Diversity.</title>
        <authorList>
            <person name="Kalkreuter E."/>
            <person name="Kautsar S.A."/>
            <person name="Yang D."/>
            <person name="Bader C.D."/>
            <person name="Teijaro C.N."/>
            <person name="Fluegel L."/>
            <person name="Davis C.M."/>
            <person name="Simpson J.R."/>
            <person name="Lauterbach L."/>
            <person name="Steele A.D."/>
            <person name="Gui C."/>
            <person name="Meng S."/>
            <person name="Li G."/>
            <person name="Viehrig K."/>
            <person name="Ye F."/>
            <person name="Su P."/>
            <person name="Kiefer A.F."/>
            <person name="Nichols A."/>
            <person name="Cepeda A.J."/>
            <person name="Yan W."/>
            <person name="Fan B."/>
            <person name="Jiang Y."/>
            <person name="Adhikari A."/>
            <person name="Zheng C.-J."/>
            <person name="Schuster L."/>
            <person name="Cowan T.M."/>
            <person name="Smanski M.J."/>
            <person name="Chevrette M.G."/>
            <person name="De Carvalho L.P.S."/>
            <person name="Shen B."/>
        </authorList>
    </citation>
    <scope>NUCLEOTIDE SEQUENCE [LARGE SCALE GENOMIC DNA]</scope>
    <source>
        <strain evidence="3 4">NPDC052768</strain>
    </source>
</reference>
<dbReference type="EMBL" id="JBFATE010000022">
    <property type="protein sequence ID" value="MEV5249840.1"/>
    <property type="molecule type" value="Genomic_DNA"/>
</dbReference>
<dbReference type="PANTHER" id="PTHR35201">
    <property type="entry name" value="TERPENE SYNTHASE"/>
    <property type="match status" value="1"/>
</dbReference>
<evidence type="ECO:0000256" key="2">
    <source>
        <dbReference type="RuleBase" id="RU366034"/>
    </source>
</evidence>
<sequence length="331" mass="37009">MDASQYQQHVFDLPFPSNQHPRAAEAQDHTREWAQSHGLLRGAHALSRFDALGYGRLMAYACPTAPFEQLLLIVDWNTLFFMADDLQSEAVASQRTAEYERLRHAALDVINSKGERDVLDHPVLTGLTDLCRRTFPGRSTQWSGRFSLDLERWLTGHARENAYRSAGVTPDPEQYTQLRRDASTVFPTLDLMEVAEHVEIPPPLYYASDYQALVTSTADIMCWINDVHSLSVETAGGDAINLIVVLHEHRGLTYEAAAAEVVRMIGERVAAHQAAAEAFVRALDTEDPTAAAIGRVVRDQGSWAAGMERWDRLDTVRHQIASLSTGEMLRQ</sequence>
<dbReference type="PANTHER" id="PTHR35201:SF4">
    <property type="entry name" value="BETA-PINACENE SYNTHASE-RELATED"/>
    <property type="match status" value="1"/>
</dbReference>
<dbReference type="EC" id="4.2.3.-" evidence="2"/>
<keyword evidence="2" id="KW-0479">Metal-binding</keyword>
<keyword evidence="2" id="KW-0460">Magnesium</keyword>
<dbReference type="Pfam" id="PF19086">
    <property type="entry name" value="Terpene_syn_C_2"/>
    <property type="match status" value="1"/>
</dbReference>
<dbReference type="SUPFAM" id="SSF48576">
    <property type="entry name" value="Terpenoid synthases"/>
    <property type="match status" value="1"/>
</dbReference>
<name>A0ABV3JNT8_9ACTN</name>
<comment type="caution">
    <text evidence="3">The sequence shown here is derived from an EMBL/GenBank/DDBJ whole genome shotgun (WGS) entry which is preliminary data.</text>
</comment>
<dbReference type="Gene3D" id="1.10.600.10">
    <property type="entry name" value="Farnesyl Diphosphate Synthase"/>
    <property type="match status" value="1"/>
</dbReference>
<evidence type="ECO:0000313" key="4">
    <source>
        <dbReference type="Proteomes" id="UP001552527"/>
    </source>
</evidence>
<evidence type="ECO:0000313" key="3">
    <source>
        <dbReference type="EMBL" id="MEV5249840.1"/>
    </source>
</evidence>
<evidence type="ECO:0000256" key="1">
    <source>
        <dbReference type="ARBA" id="ARBA00023239"/>
    </source>
</evidence>
<proteinExistence type="inferred from homology"/>
<comment type="cofactor">
    <cofactor evidence="2">
        <name>Mg(2+)</name>
        <dbReference type="ChEBI" id="CHEBI:18420"/>
    </cofactor>
</comment>
<protein>
    <recommendedName>
        <fullName evidence="2">Terpene synthase</fullName>
        <ecNumber evidence="2">4.2.3.-</ecNumber>
    </recommendedName>
</protein>
<comment type="similarity">
    <text evidence="2">Belongs to the terpene synthase family.</text>
</comment>
<dbReference type="RefSeq" id="WP_364027328.1">
    <property type="nucleotide sequence ID" value="NZ_JBFATD010000028.1"/>
</dbReference>